<dbReference type="OrthoDB" id="5232891at2759"/>
<comment type="caution">
    <text evidence="2">The sequence shown here is derived from an EMBL/GenBank/DDBJ whole genome shotgun (WGS) entry which is preliminary data.</text>
</comment>
<dbReference type="HOGENOM" id="CLU_034300_0_0_1"/>
<accession>A0A0B2X026</accession>
<feature type="region of interest" description="Disordered" evidence="1">
    <location>
        <begin position="96"/>
        <end position="170"/>
    </location>
</feature>
<dbReference type="Proteomes" id="UP000030816">
    <property type="component" value="Unassembled WGS sequence"/>
</dbReference>
<evidence type="ECO:0000313" key="3">
    <source>
        <dbReference type="Proteomes" id="UP000030816"/>
    </source>
</evidence>
<proteinExistence type="predicted"/>
<feature type="compositionally biased region" description="Basic and acidic residues" evidence="1">
    <location>
        <begin position="256"/>
        <end position="268"/>
    </location>
</feature>
<evidence type="ECO:0000313" key="2">
    <source>
        <dbReference type="EMBL" id="KHN99037.1"/>
    </source>
</evidence>
<evidence type="ECO:0008006" key="4">
    <source>
        <dbReference type="Google" id="ProtNLM"/>
    </source>
</evidence>
<dbReference type="EMBL" id="AZHE01000005">
    <property type="protein sequence ID" value="KHN99037.1"/>
    <property type="molecule type" value="Genomic_DNA"/>
</dbReference>
<dbReference type="STRING" id="1081103.A0A0B2X026"/>
<feature type="compositionally biased region" description="Low complexity" evidence="1">
    <location>
        <begin position="107"/>
        <end position="121"/>
    </location>
</feature>
<name>A0A0B2X026_METAS</name>
<keyword evidence="3" id="KW-1185">Reference proteome</keyword>
<reference evidence="2 3" key="1">
    <citation type="journal article" date="2014" name="Proc. Natl. Acad. Sci. U.S.A.">
        <title>Trajectory and genomic determinants of fungal-pathogen speciation and host adaptation.</title>
        <authorList>
            <person name="Hu X."/>
            <person name="Xiao G."/>
            <person name="Zheng P."/>
            <person name="Shang Y."/>
            <person name="Su Y."/>
            <person name="Zhang X."/>
            <person name="Liu X."/>
            <person name="Zhan S."/>
            <person name="St Leger R.J."/>
            <person name="Wang C."/>
        </authorList>
    </citation>
    <scope>NUCLEOTIDE SEQUENCE [LARGE SCALE GENOMIC DNA]</scope>
    <source>
        <strain evidence="2 3">ARSEF 1941</strain>
    </source>
</reference>
<dbReference type="GeneID" id="63737190"/>
<organism evidence="2 3">
    <name type="scientific">Metarhizium album (strain ARSEF 1941)</name>
    <dbReference type="NCBI Taxonomy" id="1081103"/>
    <lineage>
        <taxon>Eukaryota</taxon>
        <taxon>Fungi</taxon>
        <taxon>Dikarya</taxon>
        <taxon>Ascomycota</taxon>
        <taxon>Pezizomycotina</taxon>
        <taxon>Sordariomycetes</taxon>
        <taxon>Hypocreomycetidae</taxon>
        <taxon>Hypocreales</taxon>
        <taxon>Clavicipitaceae</taxon>
        <taxon>Metarhizium</taxon>
    </lineage>
</organism>
<gene>
    <name evidence="2" type="ORF">MAM_02735</name>
</gene>
<feature type="compositionally biased region" description="Basic residues" evidence="1">
    <location>
        <begin position="156"/>
        <end position="170"/>
    </location>
</feature>
<dbReference type="AlphaFoldDB" id="A0A0B2X026"/>
<dbReference type="RefSeq" id="XP_040680103.1">
    <property type="nucleotide sequence ID" value="XM_040821534.1"/>
</dbReference>
<protein>
    <recommendedName>
        <fullName evidence="4">Mating-type switching protein swi10</fullName>
    </recommendedName>
</protein>
<sequence>MLVSSLKPTRQKLHKYFARSKSPCPDEIKDWNSVHRSSAIRMASVQTRTLGDPRMPISPVVHDSTYIPSLVSATIRNDLTQERKFEIHYEPEPLALGSFLGPPRQPPQQQQPSRPPQISQPDRLPPSPSAVKFSQPAEAASSFLGPPQPRIIRGPSVKKPRSISVTRRRAKTPVLKVGQLEMAAGRKRQEAAINRELSVRTIARQYRALIDDVEISDVPSIPAVHRRPLVDSASPHLHDVDNDHTPTPCRPARSPSRAEGRLEKPRALCEKTPWPESDAETLASSHDASPHINLLKPSFSPLPTPVVEDDDYIQSPDAGTSRFQIGFDMLARELSTAVADRSSRVGRDASGLQIWVMIEAYERLRDQVCSMETRDPELQCARAMFDSWLAALRAIHKTIVGEGAESESEYGDEGD</sequence>
<feature type="region of interest" description="Disordered" evidence="1">
    <location>
        <begin position="232"/>
        <end position="268"/>
    </location>
</feature>
<evidence type="ECO:0000256" key="1">
    <source>
        <dbReference type="SAM" id="MobiDB-lite"/>
    </source>
</evidence>